<dbReference type="GO" id="GO:0016226">
    <property type="term" value="P:iron-sulfur cluster assembly"/>
    <property type="evidence" value="ECO:0007669"/>
    <property type="project" value="TreeGrafter"/>
</dbReference>
<dbReference type="Gene3D" id="3.30.70.1400">
    <property type="entry name" value="Aminomethyltransferase beta-barrel domains"/>
    <property type="match status" value="1"/>
</dbReference>
<comment type="caution">
    <text evidence="1">The sequence shown here is derived from an EMBL/GenBank/DDBJ whole genome shotgun (WGS) entry which is preliminary data.</text>
</comment>
<dbReference type="InterPro" id="IPR045179">
    <property type="entry name" value="YgfZ/GcvT"/>
</dbReference>
<accession>A0A7W2F9I6</accession>
<reference evidence="1 2" key="1">
    <citation type="submission" date="2020-07" db="EMBL/GenBank/DDBJ databases">
        <title>Novel species isolated from subtropical streams in China.</title>
        <authorList>
            <person name="Lu H."/>
        </authorList>
    </citation>
    <scope>NUCLEOTIDE SEQUENCE [LARGE SCALE GENOMIC DNA]</scope>
    <source>
        <strain evidence="1 2">LX47W</strain>
    </source>
</reference>
<gene>
    <name evidence="1" type="ORF">H3H39_11260</name>
</gene>
<dbReference type="InterPro" id="IPR017703">
    <property type="entry name" value="YgfZ/GCV_T_CS"/>
</dbReference>
<dbReference type="Gene3D" id="3.30.70.1630">
    <property type="match status" value="1"/>
</dbReference>
<evidence type="ECO:0000313" key="1">
    <source>
        <dbReference type="EMBL" id="MBA5687626.1"/>
    </source>
</evidence>
<sequence>MNTWNQLLTQQGARGTEAAPQQFRDFGRQLTAAELANGFAAPLTDLGLIALNGEESASFLHNQLTNDVEHLGQDAARLAGYCTPKGRLLATFLMWRNAETIFLQLPRAIQPALQKRLQMYVLRAKTKLSDATELPANAVMLGVGGAQAEAVLRTWFDTLPAQPYGKLDHAMGTLIRVGDAFGAPRYQWLTSAETATAVWPALAEKLAVGGNDAWQLSSIHAGVPLVTAATQEQFVPQMINLELLGGVNFKKGCYPGQEIVARSQYLGKLKRRTTLVSIPDAQAAAGTEVFATADPEQPCGMIVNTAPNGQGGVDALVEMKLDAIERASVRVGSAEGVALQFLPMPYVLDALDL</sequence>
<dbReference type="Gene3D" id="2.40.30.160">
    <property type="match status" value="1"/>
</dbReference>
<dbReference type="Proteomes" id="UP000573499">
    <property type="component" value="Unassembled WGS sequence"/>
</dbReference>
<dbReference type="NCBIfam" id="TIGR03317">
    <property type="entry name" value="ygfZ_signature"/>
    <property type="match status" value="1"/>
</dbReference>
<dbReference type="AlphaFoldDB" id="A0A7W2F9I6"/>
<organism evidence="1 2">
    <name type="scientific">Rugamonas apoptosis</name>
    <dbReference type="NCBI Taxonomy" id="2758570"/>
    <lineage>
        <taxon>Bacteria</taxon>
        <taxon>Pseudomonadati</taxon>
        <taxon>Pseudomonadota</taxon>
        <taxon>Betaproteobacteria</taxon>
        <taxon>Burkholderiales</taxon>
        <taxon>Oxalobacteraceae</taxon>
        <taxon>Telluria group</taxon>
        <taxon>Rugamonas</taxon>
    </lineage>
</organism>
<dbReference type="EMBL" id="JACEZU010000005">
    <property type="protein sequence ID" value="MBA5687626.1"/>
    <property type="molecule type" value="Genomic_DNA"/>
</dbReference>
<name>A0A7W2F9I6_9BURK</name>
<keyword evidence="2" id="KW-1185">Reference proteome</keyword>
<dbReference type="SUPFAM" id="SSF103025">
    <property type="entry name" value="Folate-binding domain"/>
    <property type="match status" value="1"/>
</dbReference>
<dbReference type="PANTHER" id="PTHR22602">
    <property type="entry name" value="TRANSFERASE CAF17, MITOCHONDRIAL-RELATED"/>
    <property type="match status" value="1"/>
</dbReference>
<protein>
    <submittedName>
        <fullName evidence="1">Folate-binding protein YgfZ</fullName>
    </submittedName>
</protein>
<dbReference type="RefSeq" id="WP_182153485.1">
    <property type="nucleotide sequence ID" value="NZ_JACEZU010000005.1"/>
</dbReference>
<dbReference type="PANTHER" id="PTHR22602:SF0">
    <property type="entry name" value="TRANSFERASE CAF17, MITOCHONDRIAL-RELATED"/>
    <property type="match status" value="1"/>
</dbReference>
<evidence type="ECO:0000313" key="2">
    <source>
        <dbReference type="Proteomes" id="UP000573499"/>
    </source>
</evidence>
<proteinExistence type="predicted"/>